<dbReference type="Proteomes" id="UP000008021">
    <property type="component" value="Chromosome 4"/>
</dbReference>
<protein>
    <submittedName>
        <fullName evidence="2">Uncharacterized protein</fullName>
    </submittedName>
</protein>
<organism evidence="2">
    <name type="scientific">Oryza meridionalis</name>
    <dbReference type="NCBI Taxonomy" id="40149"/>
    <lineage>
        <taxon>Eukaryota</taxon>
        <taxon>Viridiplantae</taxon>
        <taxon>Streptophyta</taxon>
        <taxon>Embryophyta</taxon>
        <taxon>Tracheophyta</taxon>
        <taxon>Spermatophyta</taxon>
        <taxon>Magnoliopsida</taxon>
        <taxon>Liliopsida</taxon>
        <taxon>Poales</taxon>
        <taxon>Poaceae</taxon>
        <taxon>BOP clade</taxon>
        <taxon>Oryzoideae</taxon>
        <taxon>Oryzeae</taxon>
        <taxon>Oryzinae</taxon>
        <taxon>Oryza</taxon>
    </lineage>
</organism>
<proteinExistence type="predicted"/>
<accession>A0A0E0DCN9</accession>
<evidence type="ECO:0000313" key="2">
    <source>
        <dbReference type="EnsemblPlants" id="OMERI04G07500.1"/>
    </source>
</evidence>
<dbReference type="AlphaFoldDB" id="A0A0E0DCN9"/>
<reference evidence="2" key="1">
    <citation type="submission" date="2015-04" db="UniProtKB">
        <authorList>
            <consortium name="EnsemblPlants"/>
        </authorList>
    </citation>
    <scope>IDENTIFICATION</scope>
</reference>
<dbReference type="Gramene" id="OMERI04G07500.1">
    <property type="protein sequence ID" value="OMERI04G07500.1"/>
    <property type="gene ID" value="OMERI04G07500"/>
</dbReference>
<dbReference type="EnsemblPlants" id="OMERI04G07500.1">
    <property type="protein sequence ID" value="OMERI04G07500.1"/>
    <property type="gene ID" value="OMERI04G07500"/>
</dbReference>
<feature type="compositionally biased region" description="Basic residues" evidence="1">
    <location>
        <begin position="1"/>
        <end position="10"/>
    </location>
</feature>
<sequence>MSPCRSHHRILPPTFLSGGGGGEEGGLGLVASRRLMAMWLYVEGGSTSCSSTISDVPPCISVVEDEVTLGVAT</sequence>
<reference evidence="2" key="2">
    <citation type="submission" date="2018-05" db="EMBL/GenBank/DDBJ databases">
        <title>OmerRS3 (Oryza meridionalis Reference Sequence Version 3).</title>
        <authorList>
            <person name="Zhang J."/>
            <person name="Kudrna D."/>
            <person name="Lee S."/>
            <person name="Talag J."/>
            <person name="Welchert J."/>
            <person name="Wing R.A."/>
        </authorList>
    </citation>
    <scope>NUCLEOTIDE SEQUENCE [LARGE SCALE GENOMIC DNA]</scope>
    <source>
        <strain evidence="2">cv. OR44</strain>
    </source>
</reference>
<dbReference type="HOGENOM" id="CLU_2708970_0_0_1"/>
<evidence type="ECO:0000256" key="1">
    <source>
        <dbReference type="SAM" id="MobiDB-lite"/>
    </source>
</evidence>
<evidence type="ECO:0000313" key="3">
    <source>
        <dbReference type="Proteomes" id="UP000008021"/>
    </source>
</evidence>
<feature type="region of interest" description="Disordered" evidence="1">
    <location>
        <begin position="1"/>
        <end position="22"/>
    </location>
</feature>
<name>A0A0E0DCN9_9ORYZ</name>
<keyword evidence="3" id="KW-1185">Reference proteome</keyword>